<dbReference type="RefSeq" id="WP_187660414.1">
    <property type="nucleotide sequence ID" value="NZ_JACTAB010000004.1"/>
</dbReference>
<evidence type="ECO:0000256" key="4">
    <source>
        <dbReference type="SAM" id="SignalP"/>
    </source>
</evidence>
<organism evidence="7 8">
    <name type="scientific">Flavobacterium buctense</name>
    <dbReference type="NCBI Taxonomy" id="1648146"/>
    <lineage>
        <taxon>Bacteria</taxon>
        <taxon>Pseudomonadati</taxon>
        <taxon>Bacteroidota</taxon>
        <taxon>Flavobacteriia</taxon>
        <taxon>Flavobacteriales</taxon>
        <taxon>Flavobacteriaceae</taxon>
        <taxon>Flavobacterium</taxon>
    </lineage>
</organism>
<feature type="domain" description="Secretion system C-terminal sorting" evidence="5">
    <location>
        <begin position="631"/>
        <end position="697"/>
    </location>
</feature>
<dbReference type="NCBIfam" id="TIGR04183">
    <property type="entry name" value="Por_Secre_tail"/>
    <property type="match status" value="1"/>
</dbReference>
<comment type="caution">
    <text evidence="7">The sequence shown here is derived from an EMBL/GenBank/DDBJ whole genome shotgun (WGS) entry which is preliminary data.</text>
</comment>
<dbReference type="SUPFAM" id="SSF52058">
    <property type="entry name" value="L domain-like"/>
    <property type="match status" value="1"/>
</dbReference>
<feature type="domain" description="DUF7619" evidence="6">
    <location>
        <begin position="481"/>
        <end position="612"/>
    </location>
</feature>
<dbReference type="InterPro" id="IPR047589">
    <property type="entry name" value="DUF11_rpt"/>
</dbReference>
<reference evidence="7 8" key="1">
    <citation type="submission" date="2024-04" db="EMBL/GenBank/DDBJ databases">
        <title>draft genome sequnece of Flavobacterium buctense JCM 30750.</title>
        <authorList>
            <person name="Kim D.-U."/>
        </authorList>
    </citation>
    <scope>NUCLEOTIDE SEQUENCE [LARGE SCALE GENOMIC DNA]</scope>
    <source>
        <strain evidence="7 8">JCM 30750</strain>
    </source>
</reference>
<dbReference type="PANTHER" id="PTHR47566">
    <property type="match status" value="1"/>
</dbReference>
<dbReference type="Gene3D" id="3.80.10.10">
    <property type="entry name" value="Ribonuclease Inhibitor"/>
    <property type="match status" value="1"/>
</dbReference>
<dbReference type="PANTHER" id="PTHR47566:SF1">
    <property type="entry name" value="PROTEIN NUD1"/>
    <property type="match status" value="1"/>
</dbReference>
<name>A0ABU9DZX0_9FLAO</name>
<gene>
    <name evidence="7" type="ORF">WMW71_06260</name>
</gene>
<evidence type="ECO:0000256" key="1">
    <source>
        <dbReference type="ARBA" id="ARBA00022614"/>
    </source>
</evidence>
<sequence>MKKLYFNLLLALLSLTANAQVITIPDANFKAKLLSASPSNQIAKNLAGAYFKIDANDNGQIEVAEALNVSVLDVNNNNVPASTGLLIADLTGIEYFNNLTILNCAYNSISTLNVSYFPNLTRLFCQVNQLSILDFTGLTQMLSITCFQNQITVLDVEGLVNLTNVSCESNNLTTLDFSTCISLNYMTAGSNELETLFIKNGKNEASLGIGGNPNLTYICADEGQFTNVQNLLDVFGMTTNLNSYCTFTPGGTYYTVNGVSKMDTDNNGCDSNDPGYSYMRFNVTNGTSFFSLFANQTGAFSIPVVAGNYTITPQIENTPYFILSPTSFNVSFPTQANPFTQNFCVTPLGVHQDLEITIVPLIPARPGFDATYRVIYRNKGNVTLSGSVTFAYEDSKMDLVSVTPIPTSQSLGFMSWNYTDLLPFERRDFMITMNINSPTETPAIAIGDQLNFAAVIYPIQDDGYPLDNESGLKQVVVGSYDPNDKTCVEGTSITPNMVGQYVNYVIRFENTGTFAAENVVIKDIIDVTKFDLTSLVPLYGSHPFVTRVINTNQLEFIFENINLPFDDANNGGYVVFKIKTKPTLVVGNTFANSADIYFDYNFPIVTDTYTTTVQALDNQDFEFNSVFSLSPVPTKDLLTITAKESVVMSSVNIYNTLGQLIQVNANPSETIDVSGLQAGSYFIKIISDRGSSTGKFIKE</sequence>
<evidence type="ECO:0000259" key="5">
    <source>
        <dbReference type="Pfam" id="PF18962"/>
    </source>
</evidence>
<evidence type="ECO:0000313" key="7">
    <source>
        <dbReference type="EMBL" id="MEK8179940.1"/>
    </source>
</evidence>
<dbReference type="NCBIfam" id="TIGR01451">
    <property type="entry name" value="B_ant_repeat"/>
    <property type="match status" value="1"/>
</dbReference>
<evidence type="ECO:0000256" key="2">
    <source>
        <dbReference type="ARBA" id="ARBA00022729"/>
    </source>
</evidence>
<dbReference type="InterPro" id="IPR026444">
    <property type="entry name" value="Secre_tail"/>
</dbReference>
<keyword evidence="8" id="KW-1185">Reference proteome</keyword>
<dbReference type="InterPro" id="IPR032675">
    <property type="entry name" value="LRR_dom_sf"/>
</dbReference>
<evidence type="ECO:0000313" key="8">
    <source>
        <dbReference type="Proteomes" id="UP001491349"/>
    </source>
</evidence>
<dbReference type="Proteomes" id="UP001491349">
    <property type="component" value="Unassembled WGS sequence"/>
</dbReference>
<keyword evidence="2 4" id="KW-0732">Signal</keyword>
<dbReference type="EMBL" id="JBBPCB010000003">
    <property type="protein sequence ID" value="MEK8179940.1"/>
    <property type="molecule type" value="Genomic_DNA"/>
</dbReference>
<feature type="chain" id="PRO_5047417541" evidence="4">
    <location>
        <begin position="20"/>
        <end position="699"/>
    </location>
</feature>
<proteinExistence type="predicted"/>
<protein>
    <submittedName>
        <fullName evidence="7">T9SS type A sorting domain-containing protein</fullName>
    </submittedName>
</protein>
<evidence type="ECO:0000259" key="6">
    <source>
        <dbReference type="Pfam" id="PF24595"/>
    </source>
</evidence>
<feature type="signal peptide" evidence="4">
    <location>
        <begin position="1"/>
        <end position="19"/>
    </location>
</feature>
<keyword evidence="3" id="KW-0677">Repeat</keyword>
<dbReference type="InterPro" id="IPR052574">
    <property type="entry name" value="CDIRP"/>
</dbReference>
<evidence type="ECO:0000256" key="3">
    <source>
        <dbReference type="ARBA" id="ARBA00022737"/>
    </source>
</evidence>
<accession>A0ABU9DZX0</accession>
<keyword evidence="1" id="KW-0433">Leucine-rich repeat</keyword>
<dbReference type="InterPro" id="IPR055353">
    <property type="entry name" value="DUF7619"/>
</dbReference>
<dbReference type="Pfam" id="PF24595">
    <property type="entry name" value="DUF7619"/>
    <property type="match status" value="1"/>
</dbReference>
<dbReference type="Pfam" id="PF18962">
    <property type="entry name" value="Por_Secre_tail"/>
    <property type="match status" value="1"/>
</dbReference>